<proteinExistence type="predicted"/>
<dbReference type="AlphaFoldDB" id="A0A8H4RAY9"/>
<accession>A0A8H4RAY9</accession>
<dbReference type="Gene3D" id="3.40.50.720">
    <property type="entry name" value="NAD(P)-binding Rossmann-like Domain"/>
    <property type="match status" value="2"/>
</dbReference>
<dbReference type="OrthoDB" id="1731983at2759"/>
<reference evidence="1 2" key="1">
    <citation type="submission" date="2020-03" db="EMBL/GenBank/DDBJ databases">
        <title>Draft Genome Sequence of Cudoniella acicularis.</title>
        <authorList>
            <person name="Buettner E."/>
            <person name="Kellner H."/>
        </authorList>
    </citation>
    <scope>NUCLEOTIDE SEQUENCE [LARGE SCALE GENOMIC DNA]</scope>
    <source>
        <strain evidence="1 2">DSM 108380</strain>
    </source>
</reference>
<dbReference type="PANTHER" id="PTHR32487">
    <property type="entry name" value="3-OXO-DELTA(4,5)-STEROID 5-BETA-REDUCTASE"/>
    <property type="match status" value="1"/>
</dbReference>
<dbReference type="EMBL" id="JAAMPI010001204">
    <property type="protein sequence ID" value="KAF4626183.1"/>
    <property type="molecule type" value="Genomic_DNA"/>
</dbReference>
<sequence>MLERNVTLQPKPEPGSGAWSNAQQLVDVNSALLDNFLNALPLANLTPKCVLLQTGAKNYGVHLGRARSPYVESDPRVTLEPNFYYLQEDILWKYYHRRSKQCRDECAAPPRSAVLESSTANQKFNASDGCPLPVNRLWPELARWYGISDSDVGRPETDESKYTVVLGAAKTPLGPENAKAWKEIMKKDGVTYFGFTGYVDTLESLNFAYDELYKLKMLPPLKAKAQPLT</sequence>
<evidence type="ECO:0000313" key="1">
    <source>
        <dbReference type="EMBL" id="KAF4626183.1"/>
    </source>
</evidence>
<dbReference type="Proteomes" id="UP000566819">
    <property type="component" value="Unassembled WGS sequence"/>
</dbReference>
<evidence type="ECO:0000313" key="2">
    <source>
        <dbReference type="Proteomes" id="UP000566819"/>
    </source>
</evidence>
<keyword evidence="2" id="KW-1185">Reference proteome</keyword>
<gene>
    <name evidence="1" type="ORF">G7Y89_g11974</name>
</gene>
<protein>
    <submittedName>
        <fullName evidence="1">Uncharacterized protein</fullName>
    </submittedName>
</protein>
<dbReference type="PANTHER" id="PTHR32487:SF29">
    <property type="entry name" value="NAD-DEPENDENT EPIMERASE_DEHYDRATASE DOMAIN-CONTAINING PROTEIN"/>
    <property type="match status" value="1"/>
</dbReference>
<name>A0A8H4RAY9_9HELO</name>
<comment type="caution">
    <text evidence="1">The sequence shown here is derived from an EMBL/GenBank/DDBJ whole genome shotgun (WGS) entry which is preliminary data.</text>
</comment>
<organism evidence="1 2">
    <name type="scientific">Cudoniella acicularis</name>
    <dbReference type="NCBI Taxonomy" id="354080"/>
    <lineage>
        <taxon>Eukaryota</taxon>
        <taxon>Fungi</taxon>
        <taxon>Dikarya</taxon>
        <taxon>Ascomycota</taxon>
        <taxon>Pezizomycotina</taxon>
        <taxon>Leotiomycetes</taxon>
        <taxon>Helotiales</taxon>
        <taxon>Tricladiaceae</taxon>
        <taxon>Cudoniella</taxon>
    </lineage>
</organism>